<keyword evidence="5" id="KW-1185">Reference proteome</keyword>
<dbReference type="EMBL" id="RXLQ01000012">
    <property type="protein sequence ID" value="RSZ56879.1"/>
    <property type="molecule type" value="Genomic_DNA"/>
</dbReference>
<accession>A0A430HH92</accession>
<dbReference type="Gene3D" id="3.20.20.30">
    <property type="entry name" value="Luciferase-like domain"/>
    <property type="match status" value="1"/>
</dbReference>
<dbReference type="Pfam" id="PF00296">
    <property type="entry name" value="Bac_luciferase"/>
    <property type="match status" value="1"/>
</dbReference>
<evidence type="ECO:0000313" key="5">
    <source>
        <dbReference type="Proteomes" id="UP000278085"/>
    </source>
</evidence>
<feature type="domain" description="Luciferase-like" evidence="3">
    <location>
        <begin position="4"/>
        <end position="300"/>
    </location>
</feature>
<comment type="caution">
    <text evidence="4">The sequence shown here is derived from an EMBL/GenBank/DDBJ whole genome shotgun (WGS) entry which is preliminary data.</text>
</comment>
<protein>
    <recommendedName>
        <fullName evidence="2">Luciferase-like monooxygenase</fullName>
    </recommendedName>
</protein>
<evidence type="ECO:0000256" key="1">
    <source>
        <dbReference type="ARBA" id="ARBA00007789"/>
    </source>
</evidence>
<dbReference type="FunFam" id="3.20.20.30:FF:000002">
    <property type="entry name" value="LLM class flavin-dependent oxidoreductase"/>
    <property type="match status" value="1"/>
</dbReference>
<comment type="similarity">
    <text evidence="1">To bacterial alkanal monooxygenase alpha and beta chains.</text>
</comment>
<proteinExistence type="predicted"/>
<sequence>MIPFSVLDLSPITQGSSARVSFQNTLDLAQHAERWGFNRYWLAEHHGMPGIASAATAVLLGYVAGGTSTIRVGAGGVMLPNHSPLVIAEQFGTLESLYPGRIDLGLGRAPGSDQATARAMRRNLQSDADEFPQDVVELMDYFAESSRRPVMAVPGAGLEVPVWILGSSLFGAQLAAHLGLPYAFASHFAPAQMMQAVELYRAQFRPSARLAKPYVMLGFNVFAADTDEQAALLATSMQQAFVNLRSGRPGRLQPPVSGYLDALGPQERAMLDQVLSCSAIGAPHTVERQLQQFIERTGADELMITSQIFDHQARLHSYDIVGKIHAGTHAVA</sequence>
<name>A0A430HH92_9BURK</name>
<dbReference type="GO" id="GO:0005829">
    <property type="term" value="C:cytosol"/>
    <property type="evidence" value="ECO:0007669"/>
    <property type="project" value="TreeGrafter"/>
</dbReference>
<organism evidence="4 5">
    <name type="scientific">Massilia atriviolacea</name>
    <dbReference type="NCBI Taxonomy" id="2495579"/>
    <lineage>
        <taxon>Bacteria</taxon>
        <taxon>Pseudomonadati</taxon>
        <taxon>Pseudomonadota</taxon>
        <taxon>Betaproteobacteria</taxon>
        <taxon>Burkholderiales</taxon>
        <taxon>Oxalobacteraceae</taxon>
        <taxon>Telluria group</taxon>
        <taxon>Massilia</taxon>
    </lineage>
</organism>
<dbReference type="Proteomes" id="UP000278085">
    <property type="component" value="Unassembled WGS sequence"/>
</dbReference>
<gene>
    <name evidence="4" type="ORF">EJB06_21315</name>
</gene>
<dbReference type="InterPro" id="IPR036661">
    <property type="entry name" value="Luciferase-like_sf"/>
</dbReference>
<dbReference type="AlphaFoldDB" id="A0A430HH92"/>
<reference evidence="4 5" key="1">
    <citation type="submission" date="2018-12" db="EMBL/GenBank/DDBJ databases">
        <authorList>
            <person name="Yang E."/>
        </authorList>
    </citation>
    <scope>NUCLEOTIDE SEQUENCE [LARGE SCALE GENOMIC DNA]</scope>
    <source>
        <strain evidence="4 5">SOD</strain>
    </source>
</reference>
<dbReference type="InterPro" id="IPR050766">
    <property type="entry name" value="Bact_Lucif_Oxidored"/>
</dbReference>
<dbReference type="PANTHER" id="PTHR30137:SF6">
    <property type="entry name" value="LUCIFERASE-LIKE MONOOXYGENASE"/>
    <property type="match status" value="1"/>
</dbReference>
<dbReference type="GO" id="GO:0016705">
    <property type="term" value="F:oxidoreductase activity, acting on paired donors, with incorporation or reduction of molecular oxygen"/>
    <property type="evidence" value="ECO:0007669"/>
    <property type="project" value="InterPro"/>
</dbReference>
<evidence type="ECO:0000256" key="2">
    <source>
        <dbReference type="ARBA" id="ARBA00074555"/>
    </source>
</evidence>
<dbReference type="PANTHER" id="PTHR30137">
    <property type="entry name" value="LUCIFERASE-LIKE MONOOXYGENASE"/>
    <property type="match status" value="1"/>
</dbReference>
<dbReference type="InterPro" id="IPR011251">
    <property type="entry name" value="Luciferase-like_dom"/>
</dbReference>
<evidence type="ECO:0000259" key="3">
    <source>
        <dbReference type="Pfam" id="PF00296"/>
    </source>
</evidence>
<dbReference type="InterPro" id="IPR019949">
    <property type="entry name" value="CmoO-like"/>
</dbReference>
<evidence type="ECO:0000313" key="4">
    <source>
        <dbReference type="EMBL" id="RSZ56879.1"/>
    </source>
</evidence>
<dbReference type="SUPFAM" id="SSF51679">
    <property type="entry name" value="Bacterial luciferase-like"/>
    <property type="match status" value="1"/>
</dbReference>
<dbReference type="OrthoDB" id="9780518at2"/>
<dbReference type="NCBIfam" id="TIGR03558">
    <property type="entry name" value="oxido_grp_1"/>
    <property type="match status" value="1"/>
</dbReference>
<dbReference type="RefSeq" id="WP_126076034.1">
    <property type="nucleotide sequence ID" value="NZ_CP051166.1"/>
</dbReference>